<proteinExistence type="predicted"/>
<dbReference type="Gene3D" id="3.90.770.10">
    <property type="entry name" value="3-hydroxy-3-methylglutaryl-coenzyme A Reductase, Chain A, domain 2"/>
    <property type="match status" value="1"/>
</dbReference>
<gene>
    <name evidence="2" type="ORF">TCNE_LOCUS3341</name>
</gene>
<name>A0A183U4C1_TOXCA</name>
<dbReference type="AlphaFoldDB" id="A0A183U4C1"/>
<dbReference type="PRINTS" id="PR00071">
    <property type="entry name" value="HMGCOARDTASE"/>
</dbReference>
<dbReference type="GO" id="GO:0008299">
    <property type="term" value="P:isoprenoid biosynthetic process"/>
    <property type="evidence" value="ECO:0007669"/>
    <property type="project" value="TreeGrafter"/>
</dbReference>
<dbReference type="PANTHER" id="PTHR10572:SF24">
    <property type="entry name" value="3-HYDROXY-3-METHYLGLUTARYL-COENZYME A REDUCTASE"/>
    <property type="match status" value="1"/>
</dbReference>
<dbReference type="GO" id="GO:0004420">
    <property type="term" value="F:hydroxymethylglutaryl-CoA reductase (NADPH) activity"/>
    <property type="evidence" value="ECO:0007669"/>
    <property type="project" value="InterPro"/>
</dbReference>
<dbReference type="Pfam" id="PF00368">
    <property type="entry name" value="HMG-CoA_red"/>
    <property type="match status" value="1"/>
</dbReference>
<sequence length="172" mass="18996">MNKTYQVAANKEIVQLMNLGHVKQRELESKLGADLMRAVHLRRLHISSSANVRLEDLPFRQFDYSIVSGACCENVIGYVPLPTGIAGPLIVNGRRYFIPLATTEGALVASTNRGCRAVTESGGAIVFVYKDAMTRAPVVQLESAAKVLELKRWLEDATNFEELKRAFDATSQ</sequence>
<dbReference type="GO" id="GO:0005789">
    <property type="term" value="C:endoplasmic reticulum membrane"/>
    <property type="evidence" value="ECO:0007669"/>
    <property type="project" value="TreeGrafter"/>
</dbReference>
<dbReference type="Gene3D" id="1.10.3270.10">
    <property type="entry name" value="HMGR, N-terminal domain"/>
    <property type="match status" value="1"/>
</dbReference>
<dbReference type="EMBL" id="UYWY01004163">
    <property type="protein sequence ID" value="VDM29058.1"/>
    <property type="molecule type" value="Genomic_DNA"/>
</dbReference>
<dbReference type="GO" id="GO:0015936">
    <property type="term" value="P:coenzyme A metabolic process"/>
    <property type="evidence" value="ECO:0007669"/>
    <property type="project" value="InterPro"/>
</dbReference>
<evidence type="ECO:0000313" key="4">
    <source>
        <dbReference type="WBParaSite" id="TCNE_0000334101-mRNA-1"/>
    </source>
</evidence>
<comment type="pathway">
    <text evidence="1">Metabolic intermediate biosynthesis; (R)-mevalonate biosynthesis; (R)-mevalonate from acetyl-CoA: step 3/3.</text>
</comment>
<evidence type="ECO:0000256" key="1">
    <source>
        <dbReference type="ARBA" id="ARBA00005084"/>
    </source>
</evidence>
<dbReference type="PROSITE" id="PS50065">
    <property type="entry name" value="HMG_COA_REDUCTASE_4"/>
    <property type="match status" value="1"/>
</dbReference>
<dbReference type="GO" id="GO:0016126">
    <property type="term" value="P:sterol biosynthetic process"/>
    <property type="evidence" value="ECO:0007669"/>
    <property type="project" value="TreeGrafter"/>
</dbReference>
<dbReference type="InterPro" id="IPR002202">
    <property type="entry name" value="HMG_CoA_Rdtase"/>
</dbReference>
<dbReference type="WBParaSite" id="TCNE_0000334101-mRNA-1">
    <property type="protein sequence ID" value="TCNE_0000334101-mRNA-1"/>
    <property type="gene ID" value="TCNE_0000334101"/>
</dbReference>
<accession>A0A183U4C1</accession>
<keyword evidence="3" id="KW-1185">Reference proteome</keyword>
<dbReference type="PANTHER" id="PTHR10572">
    <property type="entry name" value="3-HYDROXY-3-METHYLGLUTARYL-COENZYME A REDUCTASE"/>
    <property type="match status" value="1"/>
</dbReference>
<evidence type="ECO:0000313" key="3">
    <source>
        <dbReference type="Proteomes" id="UP000050794"/>
    </source>
</evidence>
<dbReference type="InterPro" id="IPR023282">
    <property type="entry name" value="HMG_CoA_Rdtase_N"/>
</dbReference>
<dbReference type="InterPro" id="IPR009029">
    <property type="entry name" value="HMG_CoA_Rdtase_sub-bd_dom_sf"/>
</dbReference>
<protein>
    <submittedName>
        <fullName evidence="4">Hydroxymethylglutaryl-CoA reductase (NADPH)</fullName>
    </submittedName>
</protein>
<organism evidence="3 4">
    <name type="scientific">Toxocara canis</name>
    <name type="common">Canine roundworm</name>
    <dbReference type="NCBI Taxonomy" id="6265"/>
    <lineage>
        <taxon>Eukaryota</taxon>
        <taxon>Metazoa</taxon>
        <taxon>Ecdysozoa</taxon>
        <taxon>Nematoda</taxon>
        <taxon>Chromadorea</taxon>
        <taxon>Rhabditida</taxon>
        <taxon>Spirurina</taxon>
        <taxon>Ascaridomorpha</taxon>
        <taxon>Ascaridoidea</taxon>
        <taxon>Toxocaridae</taxon>
        <taxon>Toxocara</taxon>
    </lineage>
</organism>
<dbReference type="SUPFAM" id="SSF56542">
    <property type="entry name" value="Substrate-binding domain of HMG-CoA reductase"/>
    <property type="match status" value="1"/>
</dbReference>
<dbReference type="Proteomes" id="UP000050794">
    <property type="component" value="Unassembled WGS sequence"/>
</dbReference>
<dbReference type="GO" id="GO:0005778">
    <property type="term" value="C:peroxisomal membrane"/>
    <property type="evidence" value="ECO:0007669"/>
    <property type="project" value="TreeGrafter"/>
</dbReference>
<evidence type="ECO:0000313" key="2">
    <source>
        <dbReference type="EMBL" id="VDM29058.1"/>
    </source>
</evidence>
<reference evidence="4" key="1">
    <citation type="submission" date="2016-06" db="UniProtKB">
        <authorList>
            <consortium name="WormBaseParasite"/>
        </authorList>
    </citation>
    <scope>IDENTIFICATION</scope>
</reference>
<reference evidence="2 3" key="2">
    <citation type="submission" date="2018-11" db="EMBL/GenBank/DDBJ databases">
        <authorList>
            <consortium name="Pathogen Informatics"/>
        </authorList>
    </citation>
    <scope>NUCLEOTIDE SEQUENCE [LARGE SCALE GENOMIC DNA]</scope>
</reference>
<dbReference type="InterPro" id="IPR023074">
    <property type="entry name" value="HMG_CoA_Rdtase_cat_sf"/>
</dbReference>